<name>A0A518K2C4_9BACT</name>
<organism evidence="2 3">
    <name type="scientific">Botrimarina mediterranea</name>
    <dbReference type="NCBI Taxonomy" id="2528022"/>
    <lineage>
        <taxon>Bacteria</taxon>
        <taxon>Pseudomonadati</taxon>
        <taxon>Planctomycetota</taxon>
        <taxon>Planctomycetia</taxon>
        <taxon>Pirellulales</taxon>
        <taxon>Lacipirellulaceae</taxon>
        <taxon>Botrimarina</taxon>
    </lineage>
</organism>
<protein>
    <submittedName>
        <fullName evidence="2">Uncharacterized protein</fullName>
    </submittedName>
</protein>
<reference evidence="2 3" key="1">
    <citation type="submission" date="2019-02" db="EMBL/GenBank/DDBJ databases">
        <title>Deep-cultivation of Planctomycetes and their phenomic and genomic characterization uncovers novel biology.</title>
        <authorList>
            <person name="Wiegand S."/>
            <person name="Jogler M."/>
            <person name="Boedeker C."/>
            <person name="Pinto D."/>
            <person name="Vollmers J."/>
            <person name="Rivas-Marin E."/>
            <person name="Kohn T."/>
            <person name="Peeters S.H."/>
            <person name="Heuer A."/>
            <person name="Rast P."/>
            <person name="Oberbeckmann S."/>
            <person name="Bunk B."/>
            <person name="Jeske O."/>
            <person name="Meyerdierks A."/>
            <person name="Storesund J.E."/>
            <person name="Kallscheuer N."/>
            <person name="Luecker S."/>
            <person name="Lage O.M."/>
            <person name="Pohl T."/>
            <person name="Merkel B.J."/>
            <person name="Hornburger P."/>
            <person name="Mueller R.-W."/>
            <person name="Bruemmer F."/>
            <person name="Labrenz M."/>
            <person name="Spormann A.M."/>
            <person name="Op den Camp H."/>
            <person name="Overmann J."/>
            <person name="Amann R."/>
            <person name="Jetten M.S.M."/>
            <person name="Mascher T."/>
            <person name="Medema M.H."/>
            <person name="Devos D.P."/>
            <person name="Kaster A.-K."/>
            <person name="Ovreas L."/>
            <person name="Rohde M."/>
            <person name="Galperin M.Y."/>
            <person name="Jogler C."/>
        </authorList>
    </citation>
    <scope>NUCLEOTIDE SEQUENCE [LARGE SCALE GENOMIC DNA]</scope>
    <source>
        <strain evidence="2 3">Spa11</strain>
    </source>
</reference>
<dbReference type="AlphaFoldDB" id="A0A518K2C4"/>
<feature type="region of interest" description="Disordered" evidence="1">
    <location>
        <begin position="50"/>
        <end position="76"/>
    </location>
</feature>
<keyword evidence="3" id="KW-1185">Reference proteome</keyword>
<dbReference type="KEGG" id="bmei:Spa11_00880"/>
<dbReference type="Proteomes" id="UP000316426">
    <property type="component" value="Chromosome"/>
</dbReference>
<proteinExistence type="predicted"/>
<evidence type="ECO:0000313" key="2">
    <source>
        <dbReference type="EMBL" id="QDV71919.1"/>
    </source>
</evidence>
<accession>A0A518K2C4</accession>
<evidence type="ECO:0000313" key="3">
    <source>
        <dbReference type="Proteomes" id="UP000316426"/>
    </source>
</evidence>
<dbReference type="EMBL" id="CP036349">
    <property type="protein sequence ID" value="QDV71919.1"/>
    <property type="molecule type" value="Genomic_DNA"/>
</dbReference>
<dbReference type="RefSeq" id="WP_145105281.1">
    <property type="nucleotide sequence ID" value="NZ_CP036349.1"/>
</dbReference>
<gene>
    <name evidence="2" type="ORF">Spa11_00880</name>
</gene>
<sequence length="76" mass="8248">MSEKKPEPLQRPVAQKKCPVCGHSSYSIDGIHPQCHRAQADKTRLAKHAAEVRANPPEPDASAKKTGFNGAIRFGT</sequence>
<evidence type="ECO:0000256" key="1">
    <source>
        <dbReference type="SAM" id="MobiDB-lite"/>
    </source>
</evidence>